<organism evidence="5 6">
    <name type="scientific">Pleionea mediterranea</name>
    <dbReference type="NCBI Taxonomy" id="523701"/>
    <lineage>
        <taxon>Bacteria</taxon>
        <taxon>Pseudomonadati</taxon>
        <taxon>Pseudomonadota</taxon>
        <taxon>Gammaproteobacteria</taxon>
        <taxon>Oceanospirillales</taxon>
        <taxon>Pleioneaceae</taxon>
        <taxon>Pleionea</taxon>
    </lineage>
</organism>
<dbReference type="InterPro" id="IPR025392">
    <property type="entry name" value="DUF4124"/>
</dbReference>
<dbReference type="Pfam" id="PF13511">
    <property type="entry name" value="DUF4124"/>
    <property type="match status" value="1"/>
</dbReference>
<dbReference type="InterPro" id="IPR002110">
    <property type="entry name" value="Ankyrin_rpt"/>
</dbReference>
<dbReference type="PANTHER" id="PTHR24198">
    <property type="entry name" value="ANKYRIN REPEAT AND PROTEIN KINASE DOMAIN-CONTAINING PROTEIN"/>
    <property type="match status" value="1"/>
</dbReference>
<dbReference type="PANTHER" id="PTHR24198:SF165">
    <property type="entry name" value="ANKYRIN REPEAT-CONTAINING PROTEIN-RELATED"/>
    <property type="match status" value="1"/>
</dbReference>
<evidence type="ECO:0000313" key="6">
    <source>
        <dbReference type="Proteomes" id="UP000245790"/>
    </source>
</evidence>
<name>A0A316FG23_9GAMM</name>
<keyword evidence="2 3" id="KW-0040">ANK repeat</keyword>
<dbReference type="SMART" id="SM00248">
    <property type="entry name" value="ANK"/>
    <property type="match status" value="4"/>
</dbReference>
<keyword evidence="6" id="KW-1185">Reference proteome</keyword>
<accession>A0A316FG23</accession>
<gene>
    <name evidence="5" type="ORF">C8D97_11096</name>
</gene>
<feature type="domain" description="DUF4124" evidence="4">
    <location>
        <begin position="10"/>
        <end position="55"/>
    </location>
</feature>
<evidence type="ECO:0000256" key="3">
    <source>
        <dbReference type="PROSITE-ProRule" id="PRU00023"/>
    </source>
</evidence>
<sequence length="295" mass="33981">MLRFFTIVSLLFLQTDLYSKIYKWTDENGKVHYSDKPPPSKKVEQLNLKVNEPIKTVKPIQQRSWRNRPTIFKEMENNNEAAAISLIRNEEEFNIKEMAFATKHGFNNALEEMLKRSESREFPEYLERHSVTERLNLLQAAVRYDNQKAITLLIEKDIRFFEERRTYRNHHPLELAAENNRVDIAQMLIDMGMDVSANNSNPLRKALYSGNFELARLLIAHNANVNSKGFKGGSALKYAIKGSHLPTVKMLVDRGVDLEKYIGGAGNSLCYANKLGEEEIADFLRASGVRVRECR</sequence>
<comment type="caution">
    <text evidence="5">The sequence shown here is derived from an EMBL/GenBank/DDBJ whole genome shotgun (WGS) entry which is preliminary data.</text>
</comment>
<evidence type="ECO:0000256" key="1">
    <source>
        <dbReference type="ARBA" id="ARBA00022737"/>
    </source>
</evidence>
<proteinExistence type="predicted"/>
<dbReference type="Proteomes" id="UP000245790">
    <property type="component" value="Unassembled WGS sequence"/>
</dbReference>
<dbReference type="Gene3D" id="1.25.40.20">
    <property type="entry name" value="Ankyrin repeat-containing domain"/>
    <property type="match status" value="1"/>
</dbReference>
<dbReference type="AlphaFoldDB" id="A0A316FG23"/>
<feature type="repeat" description="ANK" evidence="3">
    <location>
        <begin position="231"/>
        <end position="259"/>
    </location>
</feature>
<evidence type="ECO:0000259" key="4">
    <source>
        <dbReference type="Pfam" id="PF13511"/>
    </source>
</evidence>
<dbReference type="InterPro" id="IPR036770">
    <property type="entry name" value="Ankyrin_rpt-contain_sf"/>
</dbReference>
<dbReference type="SUPFAM" id="SSF48403">
    <property type="entry name" value="Ankyrin repeat"/>
    <property type="match status" value="1"/>
</dbReference>
<protein>
    <submittedName>
        <fullName evidence="5">Ankyrin repeat protein</fullName>
    </submittedName>
</protein>
<feature type="repeat" description="ANK" evidence="3">
    <location>
        <begin position="198"/>
        <end position="230"/>
    </location>
</feature>
<dbReference type="EMBL" id="QGGU01000010">
    <property type="protein sequence ID" value="PWK47881.1"/>
    <property type="molecule type" value="Genomic_DNA"/>
</dbReference>
<keyword evidence="1" id="KW-0677">Repeat</keyword>
<evidence type="ECO:0000313" key="5">
    <source>
        <dbReference type="EMBL" id="PWK47881.1"/>
    </source>
</evidence>
<dbReference type="RefSeq" id="WP_109764419.1">
    <property type="nucleotide sequence ID" value="NZ_QGGU01000010.1"/>
</dbReference>
<reference evidence="5 6" key="1">
    <citation type="submission" date="2018-05" db="EMBL/GenBank/DDBJ databases">
        <title>Genomic Encyclopedia of Type Strains, Phase IV (KMG-IV): sequencing the most valuable type-strain genomes for metagenomic binning, comparative biology and taxonomic classification.</title>
        <authorList>
            <person name="Goeker M."/>
        </authorList>
    </citation>
    <scope>NUCLEOTIDE SEQUENCE [LARGE SCALE GENOMIC DNA]</scope>
    <source>
        <strain evidence="5 6">DSM 25350</strain>
    </source>
</reference>
<dbReference type="PROSITE" id="PS50088">
    <property type="entry name" value="ANK_REPEAT"/>
    <property type="match status" value="3"/>
</dbReference>
<feature type="repeat" description="ANK" evidence="3">
    <location>
        <begin position="168"/>
        <end position="200"/>
    </location>
</feature>
<dbReference type="Pfam" id="PF13606">
    <property type="entry name" value="Ank_3"/>
    <property type="match status" value="1"/>
</dbReference>
<dbReference type="PROSITE" id="PS50297">
    <property type="entry name" value="ANK_REP_REGION"/>
    <property type="match status" value="3"/>
</dbReference>
<dbReference type="Pfam" id="PF12796">
    <property type="entry name" value="Ank_2"/>
    <property type="match status" value="1"/>
</dbReference>
<evidence type="ECO:0000256" key="2">
    <source>
        <dbReference type="ARBA" id="ARBA00023043"/>
    </source>
</evidence>
<dbReference type="OrthoDB" id="6192711at2"/>